<sequence>MIIILLSIMAVVLVTMGVLLYTKQAIFFSLIIENSQNRTFLRTFGIIFIILGILCLFVGFLNQLEWAITFLCGMLIVSGIFSFLLSRKMR</sequence>
<accession>A0AAN4ZQL8</accession>
<feature type="transmembrane region" description="Helical" evidence="1">
    <location>
        <begin position="66"/>
        <end position="85"/>
    </location>
</feature>
<evidence type="ECO:0000313" key="3">
    <source>
        <dbReference type="EMBL" id="GEQ55071.1"/>
    </source>
</evidence>
<keyword evidence="1" id="KW-0812">Transmembrane</keyword>
<protein>
    <recommendedName>
        <fullName evidence="6">DUF3784 domain-containing protein</fullName>
    </recommendedName>
</protein>
<dbReference type="Proteomes" id="UP000886607">
    <property type="component" value="Unassembled WGS sequence"/>
</dbReference>
<keyword evidence="1" id="KW-1133">Transmembrane helix</keyword>
<keyword evidence="5" id="KW-1185">Reference proteome</keyword>
<comment type="caution">
    <text evidence="3">The sequence shown here is derived from an EMBL/GenBank/DDBJ whole genome shotgun (WGS) entry which is preliminary data.</text>
</comment>
<dbReference type="Proteomes" id="UP000886597">
    <property type="component" value="Unassembled WGS sequence"/>
</dbReference>
<feature type="transmembrane region" description="Helical" evidence="1">
    <location>
        <begin position="39"/>
        <end position="60"/>
    </location>
</feature>
<reference evidence="3" key="2">
    <citation type="journal article" date="2020" name="Int. Dairy J.">
        <title>Lactic acid bacterial diversity in Brie cheese focusing on salt concentration and pH of isolation medium and characterisation of halophilic and alkaliphilic lactic acid bacterial isolates.</title>
        <authorList>
            <person name="Unno R."/>
            <person name="Matsutani M."/>
            <person name="Suzuki T."/>
            <person name="Kodama K."/>
            <person name="Matsushita H."/>
            <person name="Yamasato K."/>
            <person name="Koizumi Y."/>
            <person name="Ishikawa M."/>
        </authorList>
    </citation>
    <scope>NUCLEOTIDE SEQUENCE</scope>
    <source>
        <strain evidence="3">7C1</strain>
        <strain evidence="2">8C4</strain>
    </source>
</reference>
<evidence type="ECO:0000256" key="1">
    <source>
        <dbReference type="SAM" id="Phobius"/>
    </source>
</evidence>
<name>A0AAN4ZQL8_9ENTE</name>
<dbReference type="RefSeq" id="WP_202584318.1">
    <property type="nucleotide sequence ID" value="NZ_BKBO01000033.1"/>
</dbReference>
<evidence type="ECO:0000313" key="5">
    <source>
        <dbReference type="Proteomes" id="UP000886607"/>
    </source>
</evidence>
<feature type="transmembrane region" description="Helical" evidence="1">
    <location>
        <begin position="6"/>
        <end position="32"/>
    </location>
</feature>
<keyword evidence="1" id="KW-0472">Membrane</keyword>
<organism evidence="3 4">
    <name type="scientific">Tetragenococcus koreensis</name>
    <dbReference type="NCBI Taxonomy" id="290335"/>
    <lineage>
        <taxon>Bacteria</taxon>
        <taxon>Bacillati</taxon>
        <taxon>Bacillota</taxon>
        <taxon>Bacilli</taxon>
        <taxon>Lactobacillales</taxon>
        <taxon>Enterococcaceae</taxon>
        <taxon>Tetragenococcus</taxon>
    </lineage>
</organism>
<proteinExistence type="predicted"/>
<reference evidence="3" key="1">
    <citation type="submission" date="2019-08" db="EMBL/GenBank/DDBJ databases">
        <authorList>
            <person name="Ishikawa M."/>
            <person name="Suzuki T."/>
            <person name="Matsutani M."/>
        </authorList>
    </citation>
    <scope>NUCLEOTIDE SEQUENCE</scope>
    <source>
        <strain evidence="3">7C1</strain>
        <strain evidence="2">8C4</strain>
    </source>
</reference>
<gene>
    <name evidence="2" type="ORF">TK11N_19050</name>
    <name evidence="3" type="ORF">TK2N_19150</name>
</gene>
<evidence type="ECO:0008006" key="6">
    <source>
        <dbReference type="Google" id="ProtNLM"/>
    </source>
</evidence>
<dbReference type="EMBL" id="BKBO01000033">
    <property type="protein sequence ID" value="GEQ50053.1"/>
    <property type="molecule type" value="Genomic_DNA"/>
</dbReference>
<dbReference type="EMBL" id="BKBQ01000033">
    <property type="protein sequence ID" value="GEQ55071.1"/>
    <property type="molecule type" value="Genomic_DNA"/>
</dbReference>
<dbReference type="AlphaFoldDB" id="A0AAN4ZQL8"/>
<evidence type="ECO:0000313" key="4">
    <source>
        <dbReference type="Proteomes" id="UP000886597"/>
    </source>
</evidence>
<evidence type="ECO:0000313" key="2">
    <source>
        <dbReference type="EMBL" id="GEQ50053.1"/>
    </source>
</evidence>